<comment type="catalytic activity">
    <reaction evidence="14">
        <text>hydrogencarbonate + L-glutamine + 2 ATP + H2O = carbamoyl phosphate + L-glutamate + 2 ADP + phosphate + 2 H(+)</text>
        <dbReference type="Rhea" id="RHEA:18633"/>
        <dbReference type="ChEBI" id="CHEBI:15377"/>
        <dbReference type="ChEBI" id="CHEBI:15378"/>
        <dbReference type="ChEBI" id="CHEBI:17544"/>
        <dbReference type="ChEBI" id="CHEBI:29985"/>
        <dbReference type="ChEBI" id="CHEBI:30616"/>
        <dbReference type="ChEBI" id="CHEBI:43474"/>
        <dbReference type="ChEBI" id="CHEBI:58228"/>
        <dbReference type="ChEBI" id="CHEBI:58359"/>
        <dbReference type="ChEBI" id="CHEBI:456216"/>
        <dbReference type="EC" id="6.3.5.5"/>
    </reaction>
</comment>
<dbReference type="Pfam" id="PF02786">
    <property type="entry name" value="CPSase_L_D2"/>
    <property type="match status" value="2"/>
</dbReference>
<dbReference type="InterPro" id="IPR036897">
    <property type="entry name" value="CarbamoylP_synth_lsu_oligo_sf"/>
</dbReference>
<evidence type="ECO:0000256" key="13">
    <source>
        <dbReference type="ARBA" id="ARBA00047359"/>
    </source>
</evidence>
<keyword evidence="11 14" id="KW-0665">Pyrimidine biosynthesis</keyword>
<feature type="binding site" evidence="14">
    <location>
        <position position="707"/>
    </location>
    <ligand>
        <name>ATP</name>
        <dbReference type="ChEBI" id="CHEBI:30616"/>
        <label>2</label>
    </ligand>
</feature>
<evidence type="ECO:0000256" key="12">
    <source>
        <dbReference type="ARBA" id="ARBA00023211"/>
    </source>
</evidence>
<dbReference type="InterPro" id="IPR058047">
    <property type="entry name" value="CPSase_preATP-grasp"/>
</dbReference>
<feature type="binding site" evidence="14">
    <location>
        <position position="297"/>
    </location>
    <ligand>
        <name>Mn(2+)</name>
        <dbReference type="ChEBI" id="CHEBI:29035"/>
        <label>2</label>
    </ligand>
</feature>
<evidence type="ECO:0000313" key="18">
    <source>
        <dbReference type="Proteomes" id="UP000325292"/>
    </source>
</evidence>
<keyword evidence="4 14" id="KW-0436">Ligase</keyword>
<feature type="binding site" evidence="14">
    <location>
        <position position="284"/>
    </location>
    <ligand>
        <name>Mg(2+)</name>
        <dbReference type="ChEBI" id="CHEBI:18420"/>
        <label>1</label>
    </ligand>
</feature>
<dbReference type="NCBIfam" id="TIGR01369">
    <property type="entry name" value="CPSaseII_lrg"/>
    <property type="match status" value="1"/>
</dbReference>
<evidence type="ECO:0000313" key="17">
    <source>
        <dbReference type="EMBL" id="AUW94426.1"/>
    </source>
</evidence>
<dbReference type="PROSITE" id="PS50975">
    <property type="entry name" value="ATP_GRASP"/>
    <property type="match status" value="2"/>
</dbReference>
<dbReference type="EC" id="6.3.5.5" evidence="14"/>
<feature type="binding site" evidence="14">
    <location>
        <position position="832"/>
    </location>
    <ligand>
        <name>Mg(2+)</name>
        <dbReference type="ChEBI" id="CHEBI:18420"/>
        <label>3</label>
    </ligand>
</feature>
<feature type="binding site" evidence="14">
    <location>
        <position position="820"/>
    </location>
    <ligand>
        <name>Mn(2+)</name>
        <dbReference type="ChEBI" id="CHEBI:29035"/>
        <label>3</label>
    </ligand>
</feature>
<comment type="subunit">
    <text evidence="14">Composed of two chains; the small (or glutamine) chain promotes the hydrolysis of glutamine to ammonia, which is used by the large (or ammonia) chain to synthesize carbamoyl phosphate. Tetramer of heterodimers (alpha,beta)4.</text>
</comment>
<feature type="binding site" evidence="14">
    <location>
        <position position="299"/>
    </location>
    <ligand>
        <name>Mg(2+)</name>
        <dbReference type="ChEBI" id="CHEBI:18420"/>
        <label>2</label>
    </ligand>
</feature>
<dbReference type="PANTHER" id="PTHR11405">
    <property type="entry name" value="CARBAMOYLTRANSFERASE FAMILY MEMBER"/>
    <property type="match status" value="1"/>
</dbReference>
<feature type="binding site" evidence="14">
    <location>
        <position position="284"/>
    </location>
    <ligand>
        <name>Mn(2+)</name>
        <dbReference type="ChEBI" id="CHEBI:29035"/>
        <label>1</label>
    </ligand>
</feature>
<dbReference type="InterPro" id="IPR011761">
    <property type="entry name" value="ATP-grasp"/>
</dbReference>
<feature type="binding site" evidence="14">
    <location>
        <position position="820"/>
    </location>
    <ligand>
        <name>Mg(2+)</name>
        <dbReference type="ChEBI" id="CHEBI:18420"/>
        <label>3</label>
    </ligand>
</feature>
<feature type="region of interest" description="Allosteric domain" evidence="14">
    <location>
        <begin position="929"/>
        <end position="1070"/>
    </location>
</feature>
<feature type="binding site" evidence="14">
    <location>
        <position position="834"/>
    </location>
    <ligand>
        <name>Mg(2+)</name>
        <dbReference type="ChEBI" id="CHEBI:18420"/>
        <label>4</label>
    </ligand>
</feature>
<dbReference type="InterPro" id="IPR006275">
    <property type="entry name" value="CPSase_lsu"/>
</dbReference>
<proteinExistence type="inferred from homology"/>
<dbReference type="EC" id="6.3.4.16" evidence="14"/>
<comment type="catalytic activity">
    <reaction evidence="13 14">
        <text>hydrogencarbonate + NH4(+) + 2 ATP = carbamoyl phosphate + 2 ADP + phosphate + 2 H(+)</text>
        <dbReference type="Rhea" id="RHEA:18029"/>
        <dbReference type="ChEBI" id="CHEBI:15378"/>
        <dbReference type="ChEBI" id="CHEBI:17544"/>
        <dbReference type="ChEBI" id="CHEBI:28938"/>
        <dbReference type="ChEBI" id="CHEBI:30616"/>
        <dbReference type="ChEBI" id="CHEBI:43474"/>
        <dbReference type="ChEBI" id="CHEBI:58228"/>
        <dbReference type="ChEBI" id="CHEBI:456216"/>
        <dbReference type="EC" id="6.3.4.16"/>
    </reaction>
</comment>
<evidence type="ECO:0000256" key="10">
    <source>
        <dbReference type="ARBA" id="ARBA00022842"/>
    </source>
</evidence>
<keyword evidence="9 14" id="KW-0067">ATP-binding</keyword>
<dbReference type="SMART" id="SM01096">
    <property type="entry name" value="CPSase_L_D3"/>
    <property type="match status" value="1"/>
</dbReference>
<dbReference type="Gene3D" id="3.40.50.1380">
    <property type="entry name" value="Methylglyoxal synthase-like domain"/>
    <property type="match status" value="1"/>
</dbReference>
<keyword evidence="5 14" id="KW-0028">Amino-acid biosynthesis</keyword>
<evidence type="ECO:0000256" key="4">
    <source>
        <dbReference type="ARBA" id="ARBA00022598"/>
    </source>
</evidence>
<feature type="binding site" evidence="14">
    <location>
        <position position="243"/>
    </location>
    <ligand>
        <name>ATP</name>
        <dbReference type="ChEBI" id="CHEBI:30616"/>
        <label>1</label>
    </ligand>
</feature>
<feature type="binding site" evidence="14">
    <location>
        <position position="175"/>
    </location>
    <ligand>
        <name>ATP</name>
        <dbReference type="ChEBI" id="CHEBI:30616"/>
        <label>1</label>
    </ligand>
</feature>
<keyword evidence="18" id="KW-1185">Reference proteome</keyword>
<dbReference type="Gene3D" id="3.30.1490.20">
    <property type="entry name" value="ATP-grasp fold, A domain"/>
    <property type="match status" value="1"/>
</dbReference>
<evidence type="ECO:0000259" key="15">
    <source>
        <dbReference type="PROSITE" id="PS50975"/>
    </source>
</evidence>
<feature type="binding site" evidence="14">
    <location>
        <position position="297"/>
    </location>
    <ligand>
        <name>Mn(2+)</name>
        <dbReference type="ChEBI" id="CHEBI:29035"/>
        <label>1</label>
    </ligand>
</feature>
<evidence type="ECO:0000256" key="9">
    <source>
        <dbReference type="ARBA" id="ARBA00022840"/>
    </source>
</evidence>
<feature type="binding site" evidence="14">
    <location>
        <position position="777"/>
    </location>
    <ligand>
        <name>ATP</name>
        <dbReference type="ChEBI" id="CHEBI:30616"/>
        <label>2</label>
    </ligand>
</feature>
<feature type="binding site" evidence="14">
    <location>
        <position position="241"/>
    </location>
    <ligand>
        <name>ATP</name>
        <dbReference type="ChEBI" id="CHEBI:30616"/>
        <label>1</label>
    </ligand>
</feature>
<dbReference type="Pfam" id="PF25596">
    <property type="entry name" value="CPSase_L_D1"/>
    <property type="match status" value="2"/>
</dbReference>
<dbReference type="PROSITE" id="PS51855">
    <property type="entry name" value="MGS"/>
    <property type="match status" value="1"/>
</dbReference>
<dbReference type="NCBIfam" id="NF003671">
    <property type="entry name" value="PRK05294.1"/>
    <property type="match status" value="1"/>
</dbReference>
<dbReference type="Gene3D" id="1.10.1030.10">
    <property type="entry name" value="Carbamoyl-phosphate synthetase, large subunit oligomerisation domain"/>
    <property type="match status" value="1"/>
</dbReference>
<feature type="binding site" evidence="14">
    <location>
        <position position="297"/>
    </location>
    <ligand>
        <name>ATP</name>
        <dbReference type="ChEBI" id="CHEBI:30616"/>
        <label>1</label>
    </ligand>
</feature>
<evidence type="ECO:0000256" key="8">
    <source>
        <dbReference type="ARBA" id="ARBA00022741"/>
    </source>
</evidence>
<dbReference type="InterPro" id="IPR016185">
    <property type="entry name" value="PreATP-grasp_dom_sf"/>
</dbReference>
<feature type="binding site" evidence="14">
    <location>
        <position position="215"/>
    </location>
    <ligand>
        <name>ATP</name>
        <dbReference type="ChEBI" id="CHEBI:30616"/>
        <label>1</label>
    </ligand>
</feature>
<feature type="binding site" evidence="14">
    <location>
        <position position="746"/>
    </location>
    <ligand>
        <name>ATP</name>
        <dbReference type="ChEBI" id="CHEBI:30616"/>
        <label>2</label>
    </ligand>
</feature>
<comment type="pathway">
    <text evidence="1 14">Amino-acid biosynthesis; L-arginine biosynthesis; carbamoyl phosphate from bicarbonate: step 1/1.</text>
</comment>
<feature type="binding site" evidence="14">
    <location>
        <position position="832"/>
    </location>
    <ligand>
        <name>ATP</name>
        <dbReference type="ChEBI" id="CHEBI:30616"/>
        <label>2</label>
    </ligand>
</feature>
<dbReference type="Proteomes" id="UP000325292">
    <property type="component" value="Chromosome"/>
</dbReference>
<dbReference type="Pfam" id="PF02142">
    <property type="entry name" value="MGS"/>
    <property type="match status" value="1"/>
</dbReference>
<comment type="domain">
    <text evidence="14">The large subunit is composed of 2 ATP-grasp domains that are involved in binding the 2 ATP molecules needed for carbamoyl phosphate synthesis. The N-terminal ATP-grasp domain (referred to as the carboxyphosphate synthetic component) catalyzes the ATP-dependent phosphorylation of hydrogencarbonate to carboxyphosphate and the subsequent nucleophilic attack by ammonia to form a carbamate intermediate. The C-terminal ATP-grasp domain (referred to as the carbamoyl phosphate synthetic component) then catalyzes the phosphorylation of carbamate with the second ATP to form the end product carbamoyl phosphate. The reactive and unstable enzyme intermediates are sequentially channeled from one active site to the next through the interior of the protein over a distance of at least 96 A.</text>
</comment>
<dbReference type="InterPro" id="IPR005483">
    <property type="entry name" value="CPSase_dom"/>
</dbReference>
<feature type="domain" description="ATP-grasp" evidence="15">
    <location>
        <begin position="133"/>
        <end position="326"/>
    </location>
</feature>
<feature type="region of interest" description="Carboxyphosphate synthetic domain" evidence="14">
    <location>
        <begin position="1"/>
        <end position="400"/>
    </location>
</feature>
<keyword evidence="7 14" id="KW-0677">Repeat</keyword>
<feature type="binding site" evidence="14">
    <location>
        <position position="297"/>
    </location>
    <ligand>
        <name>Mg(2+)</name>
        <dbReference type="ChEBI" id="CHEBI:18420"/>
        <label>1</label>
    </ligand>
</feature>
<evidence type="ECO:0000256" key="5">
    <source>
        <dbReference type="ARBA" id="ARBA00022605"/>
    </source>
</evidence>
<comment type="caution">
    <text evidence="14">Lacks conserved residue(s) required for the propagation of feature annotation.</text>
</comment>
<dbReference type="SUPFAM" id="SSF52335">
    <property type="entry name" value="Methylglyoxal synthase-like"/>
    <property type="match status" value="1"/>
</dbReference>
<reference evidence="17 18" key="1">
    <citation type="journal article" date="2019" name="Sci. Rep.">
        <title>Sulfobacillus thermotolerans: new insights into resistance and metabolic capacities of acidophilic chemolithotrophs.</title>
        <authorList>
            <person name="Panyushkina A.E."/>
            <person name="Babenko V.V."/>
            <person name="Nikitina A.S."/>
            <person name="Selezneva O.V."/>
            <person name="Tsaplina I.A."/>
            <person name="Letarova M.A."/>
            <person name="Kostryukova E.S."/>
            <person name="Letarov A.V."/>
        </authorList>
    </citation>
    <scope>NUCLEOTIDE SEQUENCE [LARGE SCALE GENOMIC DNA]</scope>
    <source>
        <strain evidence="17 18">Kr1</strain>
    </source>
</reference>
<dbReference type="PROSITE" id="PS00866">
    <property type="entry name" value="CPSASE_1"/>
    <property type="match status" value="2"/>
</dbReference>
<feature type="binding site" evidence="14">
    <location>
        <position position="752"/>
    </location>
    <ligand>
        <name>ATP</name>
        <dbReference type="ChEBI" id="CHEBI:30616"/>
        <label>2</label>
    </ligand>
</feature>
<dbReference type="InterPro" id="IPR005480">
    <property type="entry name" value="CPSase_lsu_oligo"/>
</dbReference>
<evidence type="ECO:0000256" key="6">
    <source>
        <dbReference type="ARBA" id="ARBA00022723"/>
    </source>
</evidence>
<feature type="domain" description="MGS-like" evidence="16">
    <location>
        <begin position="929"/>
        <end position="1070"/>
    </location>
</feature>
<dbReference type="SMART" id="SM00851">
    <property type="entry name" value="MGS"/>
    <property type="match status" value="1"/>
</dbReference>
<feature type="binding site" evidence="14">
    <location>
        <position position="299"/>
    </location>
    <ligand>
        <name>Mn(2+)</name>
        <dbReference type="ChEBI" id="CHEBI:29035"/>
        <label>2</label>
    </ligand>
</feature>
<feature type="binding site" evidence="14">
    <location>
        <position position="779"/>
    </location>
    <ligand>
        <name>ATP</name>
        <dbReference type="ChEBI" id="CHEBI:30616"/>
        <label>2</label>
    </ligand>
</feature>
<evidence type="ECO:0000256" key="7">
    <source>
        <dbReference type="ARBA" id="ARBA00022737"/>
    </source>
</evidence>
<feature type="domain" description="ATP-grasp" evidence="15">
    <location>
        <begin position="671"/>
        <end position="861"/>
    </location>
</feature>
<dbReference type="Gene3D" id="3.40.50.20">
    <property type="match status" value="2"/>
</dbReference>
<keyword evidence="8 14" id="KW-0547">Nucleotide-binding</keyword>
<feature type="binding site" evidence="14">
    <location>
        <position position="176"/>
    </location>
    <ligand>
        <name>ATP</name>
        <dbReference type="ChEBI" id="CHEBI:30616"/>
        <label>1</label>
    </ligand>
</feature>
<evidence type="ECO:0000256" key="3">
    <source>
        <dbReference type="ARBA" id="ARBA00022571"/>
    </source>
</evidence>
<evidence type="ECO:0000256" key="1">
    <source>
        <dbReference type="ARBA" id="ARBA00005077"/>
    </source>
</evidence>
<dbReference type="InterPro" id="IPR011607">
    <property type="entry name" value="MGS-like_dom"/>
</dbReference>
<evidence type="ECO:0000256" key="11">
    <source>
        <dbReference type="ARBA" id="ARBA00022975"/>
    </source>
</evidence>
<protein>
    <recommendedName>
        <fullName evidence="14">Carbamoyl phosphate synthase large chain</fullName>
        <ecNumber evidence="14">6.3.4.16</ecNumber>
        <ecNumber evidence="14">6.3.5.5</ecNumber>
    </recommendedName>
    <alternativeName>
        <fullName evidence="14">Carbamoyl phosphate synthetase ammonia chain</fullName>
    </alternativeName>
</protein>
<dbReference type="InterPro" id="IPR033937">
    <property type="entry name" value="MGS_CPS_CarB"/>
</dbReference>
<dbReference type="SUPFAM" id="SSF56059">
    <property type="entry name" value="Glutathione synthetase ATP-binding domain-like"/>
    <property type="match status" value="2"/>
</dbReference>
<dbReference type="SUPFAM" id="SSF48108">
    <property type="entry name" value="Carbamoyl phosphate synthetase, large subunit connection domain"/>
    <property type="match status" value="1"/>
</dbReference>
<dbReference type="InterPro" id="IPR005479">
    <property type="entry name" value="CPAse_ATP-bd"/>
</dbReference>
<comment type="function">
    <text evidence="14">Large subunit of the glutamine-dependent carbamoyl phosphate synthetase (CPSase). CPSase catalyzes the formation of carbamoyl phosphate from the ammonia moiety of glutamine, carbonate, and phosphate donated by ATP, constituting the first step of 2 biosynthetic pathways, one leading to arginine and/or urea and the other to pyrimidine nucleotides. The large subunit (synthetase) binds the substrates ammonia (free or transferred from glutamine from the small subunit), hydrogencarbonate and ATP and carries out an ATP-coupled ligase reaction, activating hydrogencarbonate by forming carboxy phosphate which reacts with ammonia to form carbamoyl phosphate.</text>
</comment>
<dbReference type="InterPro" id="IPR013815">
    <property type="entry name" value="ATP_grasp_subdomain_1"/>
</dbReference>
<dbReference type="CDD" id="cd01424">
    <property type="entry name" value="MGS_CPS_II"/>
    <property type="match status" value="1"/>
</dbReference>
<gene>
    <name evidence="14" type="primary">carB</name>
    <name evidence="17" type="ORF">BXT84_11130</name>
</gene>
<dbReference type="Pfam" id="PF02787">
    <property type="entry name" value="CPSase_L_D3"/>
    <property type="match status" value="1"/>
</dbReference>
<comment type="pathway">
    <text evidence="14">Pyrimidine metabolism; UMP biosynthesis via de novo pathway; (S)-dihydroorotate from bicarbonate: step 1/3.</text>
</comment>
<dbReference type="PROSITE" id="PS00867">
    <property type="entry name" value="CPSASE_2"/>
    <property type="match status" value="2"/>
</dbReference>
<feature type="binding site" evidence="14">
    <location>
        <position position="832"/>
    </location>
    <ligand>
        <name>Mg(2+)</name>
        <dbReference type="ChEBI" id="CHEBI:18420"/>
        <label>4</label>
    </ligand>
</feature>
<dbReference type="HAMAP" id="MF_01210_B">
    <property type="entry name" value="CPSase_L_chain_B"/>
    <property type="match status" value="1"/>
</dbReference>
<feature type="binding site" evidence="14">
    <location>
        <position position="834"/>
    </location>
    <ligand>
        <name>Mn(2+)</name>
        <dbReference type="ChEBI" id="CHEBI:29035"/>
        <label>4</label>
    </ligand>
</feature>
<comment type="cofactor">
    <cofactor evidence="14">
        <name>Mg(2+)</name>
        <dbReference type="ChEBI" id="CHEBI:18420"/>
    </cofactor>
    <cofactor evidence="14">
        <name>Mn(2+)</name>
        <dbReference type="ChEBI" id="CHEBI:29035"/>
    </cofactor>
    <text evidence="14">Binds 4 Mg(2+) or Mn(2+) ions per subunit.</text>
</comment>
<keyword evidence="6" id="KW-0479">Metal-binding</keyword>
<dbReference type="PRINTS" id="PR00098">
    <property type="entry name" value="CPSASE"/>
</dbReference>
<dbReference type="PANTHER" id="PTHR11405:SF53">
    <property type="entry name" value="CARBAMOYL-PHOSPHATE SYNTHASE [AMMONIA], MITOCHONDRIAL"/>
    <property type="match status" value="1"/>
</dbReference>
<feature type="binding site" evidence="14">
    <location>
        <position position="242"/>
    </location>
    <ligand>
        <name>ATP</name>
        <dbReference type="ChEBI" id="CHEBI:30616"/>
        <label>1</label>
    </ligand>
</feature>
<sequence length="1070" mass="117015">MPKRPDVRKVLVIGSGPIIIGQAAEFDYAGTQACRALREEGVEVVLVNSNPATIMTDLSVADTVYLEPLTVSFLAYILGKERPDGVLATLGGQMGLNLASELGRSGVLTDLGIPLLGTPLSAIKMAEDREEFRNLMIRLGHPIPASRTVTTVEEGLAFANEIGYPVILRPAYTLGGTGGGFAHSPEELLERLPHALALSPITQVLVEESIAGSKEVEYEVIRDSAGNIIIVCNMENFDPVGVHTGDSIVVAPSQTLTDYEYQMLRSAAIDIVTHLGVEGGCNVQFALHPDGRYWVIEVNPRVSRSSALASKATGYPIARIVSKIALGLTLPEIANPVTEDTTAAFEPALDYVVVKIPRWPFDKFPTADRMLGTQMKATGEVMAIDRTFPGGLQKAVRSLEIRKMGLYDADLTTLSDDAIWAGSVTATDERLFYLAEALRRHFPVEELAQKTHIDLWFLEGMAEIIRWEEWLKSHPDQWLDEAWTIKQLGFSDVRIAQLIGSTQQAVRRARLERGVRPGYKMVDTCAGEFPARTPYYYATYEPSSEAVPLPGPKVLVIGSGPIRIGQGIEFDAASVYALNALKRLGYQAIMVNNNPETVSTDFNASDRLYFEPITLEDVLNIVDWEQPLGVVVQFGGQTAINLAEDLKKNGVHIIGTDLEGLSQAEDREQFDALLEELHIKRPPGHTAITEEQALAAAEDIGYPVLVRPSFVLGGRAMRIIEDRAQLKQYLATNTEMGQGQPLLIDRYMSGLELEVDAVSDGQRVIIPAIMEHVERAGVHSGDSVAVLPPVRASKVVMDQVVDITTRLCRGLHVKGLLNVQFVAVNNQVYVIEANPRSSRTVPFIIKATGVPLVDLAMEASLTGQMDDRWGQGLMKAPDHFSIKMPVFSFAKLGRVDAILGPEMKSTGEVMGIDHDFSTALYKALIAGGFRVPAGGKILATIADQDKAEALPYLRELAELGYRIYATSGTLALLSSQGIPARPVYKIREARPNLVDMIRDGQFDLVINTITVGGSEEREGFLIRRAAVEQGVLCFTSLDTVRAALEALRERHKQTFSVHALNEWLHVGQVH</sequence>
<feature type="binding site" evidence="14">
    <location>
        <position position="284"/>
    </location>
    <ligand>
        <name>ATP</name>
        <dbReference type="ChEBI" id="CHEBI:30616"/>
        <label>1</label>
    </ligand>
</feature>
<feature type="binding site" evidence="14">
    <location>
        <position position="297"/>
    </location>
    <ligand>
        <name>Mg(2+)</name>
        <dbReference type="ChEBI" id="CHEBI:18420"/>
        <label>2</label>
    </ligand>
</feature>
<dbReference type="NCBIfam" id="NF009455">
    <property type="entry name" value="PRK12815.1"/>
    <property type="match status" value="1"/>
</dbReference>
<organism evidence="17 18">
    <name type="scientific">Sulfobacillus thermotolerans</name>
    <dbReference type="NCBI Taxonomy" id="338644"/>
    <lineage>
        <taxon>Bacteria</taxon>
        <taxon>Bacillati</taxon>
        <taxon>Bacillota</taxon>
        <taxon>Clostridia</taxon>
        <taxon>Eubacteriales</taxon>
        <taxon>Clostridiales Family XVII. Incertae Sedis</taxon>
        <taxon>Sulfobacillus</taxon>
    </lineage>
</organism>
<keyword evidence="12" id="KW-0464">Manganese</keyword>
<feature type="binding site" evidence="14">
    <location>
        <position position="129"/>
    </location>
    <ligand>
        <name>ATP</name>
        <dbReference type="ChEBI" id="CHEBI:30616"/>
        <label>1</label>
    </ligand>
</feature>
<keyword evidence="10" id="KW-0460">Magnesium</keyword>
<accession>A0ABN5H1E9</accession>
<feature type="binding site" evidence="14">
    <location>
        <position position="832"/>
    </location>
    <ligand>
        <name>Mn(2+)</name>
        <dbReference type="ChEBI" id="CHEBI:29035"/>
        <label>3</label>
    </ligand>
</feature>
<dbReference type="SUPFAM" id="SSF52440">
    <property type="entry name" value="PreATP-grasp domain"/>
    <property type="match status" value="2"/>
</dbReference>
<feature type="binding site" evidence="14">
    <location>
        <position position="780"/>
    </location>
    <ligand>
        <name>ATP</name>
        <dbReference type="ChEBI" id="CHEBI:30616"/>
        <label>2</label>
    </ligand>
</feature>
<name>A0ABN5H1E9_9FIRM</name>
<feature type="binding site" evidence="14">
    <location>
        <position position="820"/>
    </location>
    <ligand>
        <name>ATP</name>
        <dbReference type="ChEBI" id="CHEBI:30616"/>
        <label>2</label>
    </ligand>
</feature>
<dbReference type="EMBL" id="CP019454">
    <property type="protein sequence ID" value="AUW94426.1"/>
    <property type="molecule type" value="Genomic_DNA"/>
</dbReference>
<feature type="binding site" evidence="14">
    <location>
        <position position="169"/>
    </location>
    <ligand>
        <name>ATP</name>
        <dbReference type="ChEBI" id="CHEBI:30616"/>
        <label>1</label>
    </ligand>
</feature>
<feature type="binding site" evidence="14">
    <location>
        <position position="832"/>
    </location>
    <ligand>
        <name>Mn(2+)</name>
        <dbReference type="ChEBI" id="CHEBI:29035"/>
        <label>4</label>
    </ligand>
</feature>
<evidence type="ECO:0000259" key="16">
    <source>
        <dbReference type="PROSITE" id="PS51855"/>
    </source>
</evidence>
<evidence type="ECO:0000256" key="2">
    <source>
        <dbReference type="ARBA" id="ARBA00009799"/>
    </source>
</evidence>
<keyword evidence="3 14" id="KW-0055">Arginine biosynthesis</keyword>
<evidence type="ECO:0000256" key="14">
    <source>
        <dbReference type="HAMAP-Rule" id="MF_01210"/>
    </source>
</evidence>
<feature type="binding site" evidence="14">
    <location>
        <position position="210"/>
    </location>
    <ligand>
        <name>ATP</name>
        <dbReference type="ChEBI" id="CHEBI:30616"/>
        <label>1</label>
    </ligand>
</feature>
<feature type="binding site" evidence="14">
    <location>
        <position position="208"/>
    </location>
    <ligand>
        <name>ATP</name>
        <dbReference type="ChEBI" id="CHEBI:30616"/>
        <label>1</label>
    </ligand>
</feature>
<comment type="similarity">
    <text evidence="2 14">Belongs to the CarB family.</text>
</comment>
<dbReference type="Gene3D" id="3.30.470.20">
    <property type="entry name" value="ATP-grasp fold, B domain"/>
    <property type="match status" value="2"/>
</dbReference>
<feature type="binding site" evidence="14">
    <location>
        <position position="778"/>
    </location>
    <ligand>
        <name>ATP</name>
        <dbReference type="ChEBI" id="CHEBI:30616"/>
        <label>2</label>
    </ligand>
</feature>
<dbReference type="InterPro" id="IPR036914">
    <property type="entry name" value="MGS-like_dom_sf"/>
</dbReference>